<feature type="non-terminal residue" evidence="1">
    <location>
        <position position="1"/>
    </location>
</feature>
<dbReference type="Proteomes" id="UP001432322">
    <property type="component" value="Unassembled WGS sequence"/>
</dbReference>
<evidence type="ECO:0000313" key="2">
    <source>
        <dbReference type="Proteomes" id="UP001432322"/>
    </source>
</evidence>
<proteinExistence type="predicted"/>
<gene>
    <name evidence="1" type="ORF">PFISCL1PPCAC_4042</name>
</gene>
<dbReference type="EMBL" id="BTSY01000002">
    <property type="protein sequence ID" value="GMT12745.1"/>
    <property type="molecule type" value="Genomic_DNA"/>
</dbReference>
<dbReference type="Gene3D" id="1.10.3210.10">
    <property type="entry name" value="Hypothetical protein af1432"/>
    <property type="match status" value="1"/>
</dbReference>
<dbReference type="GO" id="GO:0006203">
    <property type="term" value="P:dGTP catabolic process"/>
    <property type="evidence" value="ECO:0007669"/>
    <property type="project" value="TreeGrafter"/>
</dbReference>
<protein>
    <submittedName>
        <fullName evidence="1">Uncharacterized protein</fullName>
    </submittedName>
</protein>
<dbReference type="PANTHER" id="PTHR11373:SF4">
    <property type="entry name" value="DEOXYNUCLEOSIDE TRIPHOSPHATE TRIPHOSPHOHYDROLASE SAMHD1"/>
    <property type="match status" value="1"/>
</dbReference>
<comment type="caution">
    <text evidence="1">The sequence shown here is derived from an EMBL/GenBank/DDBJ whole genome shotgun (WGS) entry which is preliminary data.</text>
</comment>
<dbReference type="GO" id="GO:0005634">
    <property type="term" value="C:nucleus"/>
    <property type="evidence" value="ECO:0007669"/>
    <property type="project" value="TreeGrafter"/>
</dbReference>
<organism evidence="1 2">
    <name type="scientific">Pristionchus fissidentatus</name>
    <dbReference type="NCBI Taxonomy" id="1538716"/>
    <lineage>
        <taxon>Eukaryota</taxon>
        <taxon>Metazoa</taxon>
        <taxon>Ecdysozoa</taxon>
        <taxon>Nematoda</taxon>
        <taxon>Chromadorea</taxon>
        <taxon>Rhabditida</taxon>
        <taxon>Rhabditina</taxon>
        <taxon>Diplogasteromorpha</taxon>
        <taxon>Diplogasteroidea</taxon>
        <taxon>Neodiplogasteridae</taxon>
        <taxon>Pristionchus</taxon>
    </lineage>
</organism>
<evidence type="ECO:0000313" key="1">
    <source>
        <dbReference type="EMBL" id="GMT12745.1"/>
    </source>
</evidence>
<dbReference type="GO" id="GO:0008832">
    <property type="term" value="F:dGTPase activity"/>
    <property type="evidence" value="ECO:0007669"/>
    <property type="project" value="TreeGrafter"/>
</dbReference>
<reference evidence="1" key="1">
    <citation type="submission" date="2023-10" db="EMBL/GenBank/DDBJ databases">
        <title>Genome assembly of Pristionchus species.</title>
        <authorList>
            <person name="Yoshida K."/>
            <person name="Sommer R.J."/>
        </authorList>
    </citation>
    <scope>NUCLEOTIDE SEQUENCE</scope>
    <source>
        <strain evidence="1">RS5133</strain>
    </source>
</reference>
<dbReference type="AlphaFoldDB" id="A0AAV5V2N7"/>
<accession>A0AAV5V2N7</accession>
<sequence length="250" mass="28614">HEQGSKDIIRRVFKYERVEKALRPYLGGSDNQRYRQNLEFIVELISPPEKMLVDGVWVLKGRSIDKSFLFDIVFNVHESFDVDKFDYVLRDSMLAGFGIRFSKESLLRVINNIRVLKCPRLGIRRICFATKTAGELLSLADSRHVLHARVIQHKTVALIEAMIARAFIAAAPHVVFDTKSGKKIVLSHIHEDLDVFCRVDDSILQMIARSDQPGLERASSILQSISERRLARRVAYVECSPTQKMSGKKY</sequence>
<name>A0AAV5V2N7_9BILA</name>
<keyword evidence="2" id="KW-1185">Reference proteome</keyword>
<dbReference type="InterPro" id="IPR050135">
    <property type="entry name" value="dGTPase-like"/>
</dbReference>
<dbReference type="PANTHER" id="PTHR11373">
    <property type="entry name" value="DEOXYNUCLEOSIDE TRIPHOSPHATE TRIPHOSPHOHYDROLASE"/>
    <property type="match status" value="1"/>
</dbReference>
<dbReference type="SUPFAM" id="SSF109604">
    <property type="entry name" value="HD-domain/PDEase-like"/>
    <property type="match status" value="1"/>
</dbReference>